<evidence type="ECO:0000313" key="17">
    <source>
        <dbReference type="Proteomes" id="UP000290572"/>
    </source>
</evidence>
<feature type="compositionally biased region" description="Pro residues" evidence="13">
    <location>
        <begin position="341"/>
        <end position="362"/>
    </location>
</feature>
<keyword evidence="7" id="KW-0156">Chromatin regulator</keyword>
<evidence type="ECO:0000256" key="12">
    <source>
        <dbReference type="PROSITE-ProRule" id="PRU00023"/>
    </source>
</evidence>
<keyword evidence="8" id="KW-0805">Transcription regulation</keyword>
<protein>
    <submittedName>
        <fullName evidence="16">BCL-6 corepressor-like isoform X2</fullName>
    </submittedName>
</protein>
<keyword evidence="17" id="KW-1185">Reference proteome</keyword>
<evidence type="ECO:0000256" key="3">
    <source>
        <dbReference type="ARBA" id="ARBA00022499"/>
    </source>
</evidence>
<feature type="compositionally biased region" description="Basic and acidic residues" evidence="13">
    <location>
        <begin position="1060"/>
        <end position="1076"/>
    </location>
</feature>
<dbReference type="InterPro" id="IPR036770">
    <property type="entry name" value="Ankyrin_rpt-contain_sf"/>
</dbReference>
<feature type="region of interest" description="Disordered" evidence="13">
    <location>
        <begin position="823"/>
        <end position="990"/>
    </location>
</feature>
<feature type="region of interest" description="Disordered" evidence="13">
    <location>
        <begin position="1"/>
        <end position="22"/>
    </location>
</feature>
<feature type="compositionally biased region" description="Basic and acidic residues" evidence="13">
    <location>
        <begin position="764"/>
        <end position="775"/>
    </location>
</feature>
<dbReference type="GO" id="GO:0000122">
    <property type="term" value="P:negative regulation of transcription by RNA polymerase II"/>
    <property type="evidence" value="ECO:0007669"/>
    <property type="project" value="TreeGrafter"/>
</dbReference>
<sequence length="1734" mass="190058">MKERVTEGTENESAENVTEWPRRVDASTTCRMNPLSALGIDRASLMRESLHVHGGMVYPPGIRTLPTEKGYVGDRIPDLLYKPDVSLDSRKTTNSYVGLYKSSPPGIQKPLVVPGSGADALGLDRRVVQADKPPELSLNGGSSYLRVPWMNPYHEAGMYPFLDSSKYTALNMYKASILSQPPPYLPQHLAYQSLCAGAGGSAAGTERLFYMPPYPPAPISSPLAPPLRIPTATVAPTALSPMMHHQDKTIQSIGPRIHHEPSAFGQQTMHQQTQSHHQSPSDRQHSSSGNSASNSKSIRTPSSKNTSSTSSNVSNSSSVGVSSSSSSIVSVDSCPSLIMQPPRPTPRPPQPPAAPPPPPPPLVDSTMEFQKPPYRSPSSSSSSSPSVAHPVYISSMSKELRSPIRPTSQKPKAKEATIESNRGMGNERKSSSSPVKTSSEKPPQQGPITKDPADKPLDLSAKIMDFEGPTNGYPPKLEALAKLGYSSTARYGLTNRELLKETLSPSSSTVSTSSKTPERPEIISTLPSSWVVPSPTQTISSDASQNKGSSIIKNKNLEHVVPQSRSSSCPRIDDQNNGSVPCSAPTVVTTPSRPSSVSPSPKINGEWPKSVPTPPEKTPTATKPSKTLKKPETPEIGFKPQQSHLENGHAPSHLYMPQGETYLSPSLAYSSRYLSYPVPESLSLSHLQLSGKGPVYPHPVLLGTNSLYSARLPHKPGIPYGIPPSHGEYLTYHDSQEMVHPLMSPHLPLDHKVTERLELRHRPLDKPWHHDEAPYKRQSIADTDPGYKSERESERQEVLGSKSQSKPHTVNKEEIVCIDLVQDDTDGSPEPDKHSAVDAKCKEPAKPVGSGTGMGNESGSNSEGKEPELMQILRSGQPAVSWPTDSERRAEVCSPPRPQKQSDSPVHSQSEESSPEHSPLPDMLEEQTLRCARTSGERARADGAEFKVDRHHANRQYAELGKDVPEDAESHEDEEEGHGLSKSKRSSLAKRIANSSGYVGDRFKCVTTELYADSSKLSREQRALQFEKHSDTLRSGVSPTCANNRVPVLQRCGPPADVPQSRRVEEKRARDVKGEEEGSVGTATGRKRALGLEQSQGHPDCTHTAEERDGERRTRGEDDNGIAAKRARLISDVWPQPSEQEVKNLKVCIELTGLRLSKPRHLHNLQELWDRQGQLNHDRPQFGAPNMGLSPTSKASLPPLQTTRREKLDPCPSEIPRVAHGVPAVDRKVKANGFEEKGLKRKAEVEKGWTKDQLEYAESDTGVPVLSDGFCGDSIRKFSSAIPSHLADKRQRLKEHRKSLGSSSPSPDPDGTFPSRLRRHGDPEKPKGKRQCKTKHLGQQERRMLSQSTNEECPELSPAHQHKVVKRSAQKQPASLSDYESSPVKPRPPSPAYQPVAPPTPPCAIPDVPVPPVAPAPPVSAEPPVSRPMPPEARRLIVNKNAGETLLQRAARLGYEEVVLYCLENKVCDVNHRDNAGYCALHEACSRGWLSIVQHLLEHGADINCSAQDGTRPLHDAVENDHLDVVRLLLSYGADPTLATYSGRSLLKMTHSDIMECFLSDYFADLQGRADDDPGVYWEFYGSAVCEPADDSSGYDILANPPGPGEDEDEQREVFEFEFSDRPLLPCYNIQVSLSQGPRNWLLLSDVLKRLKMSARTFRATFTHIEVVTIAEAEFYKQASLSQLFSCPEELEGFMPDSKELLDLVEISAELVALLGSSLECLDDRWEPVSRPRS</sequence>
<gene>
    <name evidence="16" type="ORF">ROHU_036234</name>
</gene>
<evidence type="ECO:0000256" key="13">
    <source>
        <dbReference type="SAM" id="MobiDB-lite"/>
    </source>
</evidence>
<dbReference type="GO" id="GO:0006325">
    <property type="term" value="P:chromatin organization"/>
    <property type="evidence" value="ECO:0007669"/>
    <property type="project" value="UniProtKB-KW"/>
</dbReference>
<dbReference type="SMART" id="SM00248">
    <property type="entry name" value="ANK"/>
    <property type="match status" value="3"/>
</dbReference>
<dbReference type="GO" id="GO:0005634">
    <property type="term" value="C:nucleus"/>
    <property type="evidence" value="ECO:0007669"/>
    <property type="project" value="UniProtKB-SubCell"/>
</dbReference>
<dbReference type="InterPro" id="IPR031628">
    <property type="entry name" value="BCOR"/>
</dbReference>
<keyword evidence="9" id="KW-0804">Transcription</keyword>
<dbReference type="InterPro" id="IPR047144">
    <property type="entry name" value="BCOR-like"/>
</dbReference>
<feature type="compositionally biased region" description="Basic and acidic residues" evidence="13">
    <location>
        <begin position="785"/>
        <end position="797"/>
    </location>
</feature>
<feature type="compositionally biased region" description="Low complexity" evidence="13">
    <location>
        <begin position="266"/>
        <end position="278"/>
    </location>
</feature>
<dbReference type="Pfam" id="PF12796">
    <property type="entry name" value="Ank_2"/>
    <property type="match status" value="1"/>
</dbReference>
<keyword evidence="3" id="KW-1017">Isopeptide bond</keyword>
<feature type="region of interest" description="Disordered" evidence="13">
    <location>
        <begin position="1281"/>
        <end position="1404"/>
    </location>
</feature>
<dbReference type="Pfam" id="PF15808">
    <property type="entry name" value="BCOR"/>
    <property type="match status" value="1"/>
</dbReference>
<feature type="compositionally biased region" description="Low complexity" evidence="13">
    <location>
        <begin position="1300"/>
        <end position="1315"/>
    </location>
</feature>
<keyword evidence="10" id="KW-0539">Nucleus</keyword>
<dbReference type="PANTHER" id="PTHR24117:SF8">
    <property type="entry name" value="BCL-6 COREPRESSOR"/>
    <property type="match status" value="1"/>
</dbReference>
<evidence type="ECO:0000256" key="7">
    <source>
        <dbReference type="ARBA" id="ARBA00022853"/>
    </source>
</evidence>
<dbReference type="Proteomes" id="UP000290572">
    <property type="component" value="Unassembled WGS sequence"/>
</dbReference>
<feature type="compositionally biased region" description="Low complexity" evidence="13">
    <location>
        <begin position="902"/>
        <end position="912"/>
    </location>
</feature>
<dbReference type="InterPro" id="IPR032365">
    <property type="entry name" value="PUFD"/>
</dbReference>
<comment type="similarity">
    <text evidence="11">Belongs to the BCOR family.</text>
</comment>
<organism evidence="16 17">
    <name type="scientific">Labeo rohita</name>
    <name type="common">Indian major carp</name>
    <name type="synonym">Cyprinus rohita</name>
    <dbReference type="NCBI Taxonomy" id="84645"/>
    <lineage>
        <taxon>Eukaryota</taxon>
        <taxon>Metazoa</taxon>
        <taxon>Chordata</taxon>
        <taxon>Craniata</taxon>
        <taxon>Vertebrata</taxon>
        <taxon>Euteleostomi</taxon>
        <taxon>Actinopterygii</taxon>
        <taxon>Neopterygii</taxon>
        <taxon>Teleostei</taxon>
        <taxon>Ostariophysi</taxon>
        <taxon>Cypriniformes</taxon>
        <taxon>Cyprinidae</taxon>
        <taxon>Labeoninae</taxon>
        <taxon>Labeonini</taxon>
        <taxon>Labeo</taxon>
    </lineage>
</organism>
<feature type="region of interest" description="Disordered" evidence="13">
    <location>
        <begin position="1028"/>
        <end position="1123"/>
    </location>
</feature>
<evidence type="ECO:0000256" key="11">
    <source>
        <dbReference type="ARBA" id="ARBA00034703"/>
    </source>
</evidence>
<dbReference type="PANTHER" id="PTHR24117">
    <property type="entry name" value="AGAP007537-PB"/>
    <property type="match status" value="1"/>
</dbReference>
<keyword evidence="12" id="KW-0040">ANK repeat</keyword>
<dbReference type="Pfam" id="PF16553">
    <property type="entry name" value="PUFD"/>
    <property type="match status" value="1"/>
</dbReference>
<feature type="compositionally biased region" description="Basic residues" evidence="13">
    <location>
        <begin position="1327"/>
        <end position="1336"/>
    </location>
</feature>
<comment type="subcellular location">
    <subcellularLocation>
        <location evidence="1">Nucleus</location>
    </subcellularLocation>
</comment>
<feature type="domain" description="BCL-6 corepressor PCGF1 binding" evidence="15">
    <location>
        <begin position="1613"/>
        <end position="1723"/>
    </location>
</feature>
<feature type="region of interest" description="Disordered" evidence="13">
    <location>
        <begin position="764"/>
        <end position="810"/>
    </location>
</feature>
<feature type="domain" description="BCL-6 corepressor non-ankyrin-repeat" evidence="14">
    <location>
        <begin position="1153"/>
        <end position="1386"/>
    </location>
</feature>
<feature type="compositionally biased region" description="Polar residues" evidence="13">
    <location>
        <begin position="1033"/>
        <end position="1043"/>
    </location>
</feature>
<feature type="repeat" description="ANK" evidence="12">
    <location>
        <begin position="1476"/>
        <end position="1508"/>
    </location>
</feature>
<evidence type="ECO:0000256" key="5">
    <source>
        <dbReference type="ARBA" id="ARBA00022737"/>
    </source>
</evidence>
<evidence type="ECO:0000256" key="1">
    <source>
        <dbReference type="ARBA" id="ARBA00004123"/>
    </source>
</evidence>
<evidence type="ECO:0000256" key="6">
    <source>
        <dbReference type="ARBA" id="ARBA00022843"/>
    </source>
</evidence>
<keyword evidence="5" id="KW-0677">Repeat</keyword>
<dbReference type="Gene3D" id="1.25.40.20">
    <property type="entry name" value="Ankyrin repeat-containing domain"/>
    <property type="match status" value="1"/>
</dbReference>
<keyword evidence="4" id="KW-0597">Phosphoprotein</keyword>
<feature type="compositionally biased region" description="Low complexity" evidence="13">
    <location>
        <begin position="585"/>
        <end position="601"/>
    </location>
</feature>
<reference evidence="16 17" key="1">
    <citation type="submission" date="2018-03" db="EMBL/GenBank/DDBJ databases">
        <title>Draft genome sequence of Rohu Carp (Labeo rohita).</title>
        <authorList>
            <person name="Das P."/>
            <person name="Kushwaha B."/>
            <person name="Joshi C.G."/>
            <person name="Kumar D."/>
            <person name="Nagpure N.S."/>
            <person name="Sahoo L."/>
            <person name="Das S.P."/>
            <person name="Bit A."/>
            <person name="Patnaik S."/>
            <person name="Meher P.K."/>
            <person name="Jayasankar P."/>
            <person name="Koringa P.G."/>
            <person name="Patel N.V."/>
            <person name="Hinsu A.T."/>
            <person name="Kumar R."/>
            <person name="Pandey M."/>
            <person name="Agarwal S."/>
            <person name="Srivastava S."/>
            <person name="Singh M."/>
            <person name="Iquebal M.A."/>
            <person name="Jaiswal S."/>
            <person name="Angadi U.B."/>
            <person name="Kumar N."/>
            <person name="Raza M."/>
            <person name="Shah T.M."/>
            <person name="Rai A."/>
            <person name="Jena J.K."/>
        </authorList>
    </citation>
    <scope>NUCLEOTIDE SEQUENCE [LARGE SCALE GENOMIC DNA]</scope>
    <source>
        <strain evidence="16">DASCIFA01</strain>
        <tissue evidence="16">Testis</tissue>
    </source>
</reference>
<feature type="compositionally biased region" description="Acidic residues" evidence="13">
    <location>
        <begin position="966"/>
        <end position="976"/>
    </location>
</feature>
<feature type="compositionally biased region" description="Polar residues" evidence="13">
    <location>
        <begin position="563"/>
        <end position="580"/>
    </location>
</feature>
<dbReference type="SUPFAM" id="SSF48403">
    <property type="entry name" value="Ankyrin repeat"/>
    <property type="match status" value="1"/>
</dbReference>
<name>A0A498NCM1_LABRO</name>
<dbReference type="STRING" id="84645.A0A498NCM1"/>
<feature type="repeat" description="ANK" evidence="12">
    <location>
        <begin position="1509"/>
        <end position="1541"/>
    </location>
</feature>
<feature type="compositionally biased region" description="Basic and acidic residues" evidence="13">
    <location>
        <begin position="935"/>
        <end position="948"/>
    </location>
</feature>
<comment type="caution">
    <text evidence="16">The sequence shown here is derived from an EMBL/GenBank/DDBJ whole genome shotgun (WGS) entry which is preliminary data.</text>
</comment>
<dbReference type="FunFam" id="1.25.40.20:FF:000032">
    <property type="entry name" value="BCL-6 corepressor isoform X1"/>
    <property type="match status" value="1"/>
</dbReference>
<accession>A0A498NCM1</accession>
<feature type="compositionally biased region" description="Polar residues" evidence="13">
    <location>
        <begin position="1370"/>
        <end position="1380"/>
    </location>
</feature>
<dbReference type="PROSITE" id="PS50297">
    <property type="entry name" value="ANK_REP_REGION"/>
    <property type="match status" value="2"/>
</dbReference>
<feature type="compositionally biased region" description="Basic and acidic residues" evidence="13">
    <location>
        <begin position="830"/>
        <end position="845"/>
    </location>
</feature>
<evidence type="ECO:0000313" key="16">
    <source>
        <dbReference type="EMBL" id="RXN30503.1"/>
    </source>
</evidence>
<feature type="compositionally biased region" description="Basic residues" evidence="13">
    <location>
        <begin position="1360"/>
        <end position="1369"/>
    </location>
</feature>
<feature type="compositionally biased region" description="Polar residues" evidence="13">
    <location>
        <begin position="534"/>
        <end position="553"/>
    </location>
</feature>
<dbReference type="FunFam" id="3.10.260.40:FF:000001">
    <property type="entry name" value="BCL-6 corepressor isoform X2"/>
    <property type="match status" value="1"/>
</dbReference>
<feature type="region of interest" description="Disordered" evidence="13">
    <location>
        <begin position="500"/>
        <end position="657"/>
    </location>
</feature>
<dbReference type="CDD" id="cd14261">
    <property type="entry name" value="PUFD"/>
    <property type="match status" value="1"/>
</dbReference>
<dbReference type="Gene3D" id="3.10.260.40">
    <property type="entry name" value="BCL-6 corepressor, PCGF1 binding domain"/>
    <property type="match status" value="1"/>
</dbReference>
<dbReference type="EMBL" id="QBIY01011576">
    <property type="protein sequence ID" value="RXN30503.1"/>
    <property type="molecule type" value="Genomic_DNA"/>
</dbReference>
<keyword evidence="2" id="KW-0678">Repressor</keyword>
<feature type="compositionally biased region" description="Low complexity" evidence="13">
    <location>
        <begin position="376"/>
        <end position="386"/>
    </location>
</feature>
<evidence type="ECO:0000256" key="8">
    <source>
        <dbReference type="ARBA" id="ARBA00023015"/>
    </source>
</evidence>
<evidence type="ECO:0000256" key="4">
    <source>
        <dbReference type="ARBA" id="ARBA00022553"/>
    </source>
</evidence>
<keyword evidence="6" id="KW-0832">Ubl conjugation</keyword>
<feature type="compositionally biased region" description="Basic and acidic residues" evidence="13">
    <location>
        <begin position="1100"/>
        <end position="1118"/>
    </location>
</feature>
<proteinExistence type="inferred from homology"/>
<feature type="region of interest" description="Disordered" evidence="13">
    <location>
        <begin position="264"/>
        <end position="477"/>
    </location>
</feature>
<evidence type="ECO:0000256" key="10">
    <source>
        <dbReference type="ARBA" id="ARBA00023242"/>
    </source>
</evidence>
<evidence type="ECO:0000259" key="15">
    <source>
        <dbReference type="Pfam" id="PF16553"/>
    </source>
</evidence>
<dbReference type="InterPro" id="IPR038227">
    <property type="entry name" value="PUFD_som_sf"/>
</dbReference>
<feature type="compositionally biased region" description="Low complexity" evidence="13">
    <location>
        <begin position="431"/>
        <end position="443"/>
    </location>
</feature>
<evidence type="ECO:0000256" key="2">
    <source>
        <dbReference type="ARBA" id="ARBA00022491"/>
    </source>
</evidence>
<feature type="compositionally biased region" description="Pro residues" evidence="13">
    <location>
        <begin position="1385"/>
        <end position="1404"/>
    </location>
</feature>
<dbReference type="InterPro" id="IPR002110">
    <property type="entry name" value="Ankyrin_rpt"/>
</dbReference>
<feature type="compositionally biased region" description="Low complexity" evidence="13">
    <location>
        <begin position="502"/>
        <end position="515"/>
    </location>
</feature>
<dbReference type="PROSITE" id="PS50088">
    <property type="entry name" value="ANK_REPEAT"/>
    <property type="match status" value="2"/>
</dbReference>
<dbReference type="GO" id="GO:0003714">
    <property type="term" value="F:transcription corepressor activity"/>
    <property type="evidence" value="ECO:0007669"/>
    <property type="project" value="TreeGrafter"/>
</dbReference>
<evidence type="ECO:0000259" key="14">
    <source>
        <dbReference type="Pfam" id="PF15808"/>
    </source>
</evidence>
<feature type="compositionally biased region" description="Low complexity" evidence="13">
    <location>
        <begin position="286"/>
        <end position="333"/>
    </location>
</feature>
<evidence type="ECO:0000256" key="9">
    <source>
        <dbReference type="ARBA" id="ARBA00023163"/>
    </source>
</evidence>